<dbReference type="SUPFAM" id="SSF159888">
    <property type="entry name" value="YdhG-like"/>
    <property type="match status" value="1"/>
</dbReference>
<dbReference type="RefSeq" id="WP_336497891.1">
    <property type="nucleotide sequence ID" value="NZ_JBAWSY010000007.1"/>
</dbReference>
<dbReference type="InterPro" id="IPR014922">
    <property type="entry name" value="YdhG-like"/>
</dbReference>
<dbReference type="Proteomes" id="UP001364890">
    <property type="component" value="Unassembled WGS sequence"/>
</dbReference>
<name>A0ABU8F5G9_9BACI</name>
<accession>A0ABU8F5G9</accession>
<comment type="caution">
    <text evidence="2">The sequence shown here is derived from an EMBL/GenBank/DDBJ whole genome shotgun (WGS) entry which is preliminary data.</text>
</comment>
<reference evidence="2 3" key="1">
    <citation type="submission" date="2024-01" db="EMBL/GenBank/DDBJ databases">
        <title>Seven novel Bacillus-like species.</title>
        <authorList>
            <person name="Liu G."/>
        </authorList>
    </citation>
    <scope>NUCLEOTIDE SEQUENCE [LARGE SCALE GENOMIC DNA]</scope>
    <source>
        <strain evidence="2 3">FJAT-51614</strain>
    </source>
</reference>
<sequence length="132" mass="15016">MEGNKVSFKSIDEYISTFTLDVQEKLKTLRQIIIEAAPDATEKISYQMPTFAFHGNLVHFAAYKNHIGFYPAPSGIEAFKEELALYKGAKGSVQFPLEQPLPYELIGKIVKFRVAENRNKAEDKKKKTNNVF</sequence>
<protein>
    <submittedName>
        <fullName evidence="2">DUF1801 domain-containing protein</fullName>
    </submittedName>
</protein>
<dbReference type="Pfam" id="PF08818">
    <property type="entry name" value="DUF1801"/>
    <property type="match status" value="1"/>
</dbReference>
<gene>
    <name evidence="2" type="ORF">WAX74_11545</name>
</gene>
<organism evidence="2 3">
    <name type="scientific">Psychrobacillus mangrovi</name>
    <dbReference type="NCBI Taxonomy" id="3117745"/>
    <lineage>
        <taxon>Bacteria</taxon>
        <taxon>Bacillati</taxon>
        <taxon>Bacillota</taxon>
        <taxon>Bacilli</taxon>
        <taxon>Bacillales</taxon>
        <taxon>Bacillaceae</taxon>
        <taxon>Psychrobacillus</taxon>
    </lineage>
</organism>
<evidence type="ECO:0000313" key="3">
    <source>
        <dbReference type="Proteomes" id="UP001364890"/>
    </source>
</evidence>
<dbReference type="Gene3D" id="3.90.1150.200">
    <property type="match status" value="1"/>
</dbReference>
<evidence type="ECO:0000259" key="1">
    <source>
        <dbReference type="Pfam" id="PF08818"/>
    </source>
</evidence>
<dbReference type="EMBL" id="JBAWSY010000007">
    <property type="protein sequence ID" value="MEI4770269.1"/>
    <property type="molecule type" value="Genomic_DNA"/>
</dbReference>
<keyword evidence="3" id="KW-1185">Reference proteome</keyword>
<proteinExistence type="predicted"/>
<feature type="domain" description="YdhG-like" evidence="1">
    <location>
        <begin position="23"/>
        <end position="114"/>
    </location>
</feature>
<evidence type="ECO:0000313" key="2">
    <source>
        <dbReference type="EMBL" id="MEI4770269.1"/>
    </source>
</evidence>